<dbReference type="PROSITE" id="PS50893">
    <property type="entry name" value="ABC_TRANSPORTER_2"/>
    <property type="match status" value="1"/>
</dbReference>
<feature type="transmembrane region" description="Helical" evidence="9">
    <location>
        <begin position="293"/>
        <end position="314"/>
    </location>
</feature>
<accession>A0A0Q2N4W7</accession>
<feature type="transmembrane region" description="Helical" evidence="9">
    <location>
        <begin position="157"/>
        <end position="179"/>
    </location>
</feature>
<evidence type="ECO:0000259" key="10">
    <source>
        <dbReference type="PROSITE" id="PS50893"/>
    </source>
</evidence>
<dbReference type="PROSITE" id="PS00211">
    <property type="entry name" value="ABC_TRANSPORTER_1"/>
    <property type="match status" value="1"/>
</dbReference>
<evidence type="ECO:0000256" key="6">
    <source>
        <dbReference type="ARBA" id="ARBA00022840"/>
    </source>
</evidence>
<evidence type="ECO:0000256" key="9">
    <source>
        <dbReference type="SAM" id="Phobius"/>
    </source>
</evidence>
<dbReference type="FunFam" id="1.20.1560.10:FF:000225">
    <property type="entry name" value="Type I secretion system permease/ATPase"/>
    <property type="match status" value="1"/>
</dbReference>
<dbReference type="SMART" id="SM00382">
    <property type="entry name" value="AAA"/>
    <property type="match status" value="1"/>
</dbReference>
<evidence type="ECO:0000313" key="13">
    <source>
        <dbReference type="EMBL" id="KQH86919.1"/>
    </source>
</evidence>
<protein>
    <submittedName>
        <fullName evidence="13">ABC transporter</fullName>
    </submittedName>
</protein>
<dbReference type="Pfam" id="PF00005">
    <property type="entry name" value="ABC_tran"/>
    <property type="match status" value="1"/>
</dbReference>
<feature type="domain" description="Peptidase C39" evidence="12">
    <location>
        <begin position="2"/>
        <end position="121"/>
    </location>
</feature>
<comment type="caution">
    <text evidence="13">The sequence shown here is derived from an EMBL/GenBank/DDBJ whole genome shotgun (WGS) entry which is preliminary data.</text>
</comment>
<dbReference type="Gene3D" id="3.40.50.300">
    <property type="entry name" value="P-loop containing nucleotide triphosphate hydrolases"/>
    <property type="match status" value="1"/>
</dbReference>
<dbReference type="PANTHER" id="PTHR24221:SF248">
    <property type="entry name" value="ABC TRANSPORTER TRANSMEMBRANE REGION"/>
    <property type="match status" value="1"/>
</dbReference>
<keyword evidence="2" id="KW-0813">Transport</keyword>
<evidence type="ECO:0000256" key="1">
    <source>
        <dbReference type="ARBA" id="ARBA00004651"/>
    </source>
</evidence>
<keyword evidence="5" id="KW-0547">Nucleotide-binding</keyword>
<dbReference type="InterPro" id="IPR039421">
    <property type="entry name" value="Type_1_exporter"/>
</dbReference>
<dbReference type="FunFam" id="3.40.50.300:FF:000299">
    <property type="entry name" value="ABC transporter ATP-binding protein/permease"/>
    <property type="match status" value="1"/>
</dbReference>
<dbReference type="InterPro" id="IPR003593">
    <property type="entry name" value="AAA+_ATPase"/>
</dbReference>
<dbReference type="InterPro" id="IPR011527">
    <property type="entry name" value="ABC1_TM_dom"/>
</dbReference>
<evidence type="ECO:0000256" key="8">
    <source>
        <dbReference type="ARBA" id="ARBA00023136"/>
    </source>
</evidence>
<keyword evidence="3" id="KW-1003">Cell membrane</keyword>
<dbReference type="InterPro" id="IPR036640">
    <property type="entry name" value="ABC1_TM_sf"/>
</dbReference>
<dbReference type="GO" id="GO:0140359">
    <property type="term" value="F:ABC-type transporter activity"/>
    <property type="evidence" value="ECO:0007669"/>
    <property type="project" value="InterPro"/>
</dbReference>
<feature type="transmembrane region" description="Helical" evidence="9">
    <location>
        <begin position="263"/>
        <end position="287"/>
    </location>
</feature>
<dbReference type="GO" id="GO:0005886">
    <property type="term" value="C:plasma membrane"/>
    <property type="evidence" value="ECO:0007669"/>
    <property type="project" value="UniProtKB-SubCell"/>
</dbReference>
<feature type="transmembrane region" description="Helical" evidence="9">
    <location>
        <begin position="191"/>
        <end position="211"/>
    </location>
</feature>
<dbReference type="CDD" id="cd18587">
    <property type="entry name" value="ABC_6TM_LapB_like"/>
    <property type="match status" value="1"/>
</dbReference>
<dbReference type="CDD" id="cd03245">
    <property type="entry name" value="ABCC_bacteriocin_exporters"/>
    <property type="match status" value="1"/>
</dbReference>
<dbReference type="GO" id="GO:0034040">
    <property type="term" value="F:ATPase-coupled lipid transmembrane transporter activity"/>
    <property type="evidence" value="ECO:0007669"/>
    <property type="project" value="TreeGrafter"/>
</dbReference>
<evidence type="ECO:0000256" key="7">
    <source>
        <dbReference type="ARBA" id="ARBA00022989"/>
    </source>
</evidence>
<dbReference type="Gene3D" id="3.90.70.10">
    <property type="entry name" value="Cysteine proteinases"/>
    <property type="match status" value="1"/>
</dbReference>
<evidence type="ECO:0000256" key="3">
    <source>
        <dbReference type="ARBA" id="ARBA00022475"/>
    </source>
</evidence>
<evidence type="ECO:0000256" key="5">
    <source>
        <dbReference type="ARBA" id="ARBA00022741"/>
    </source>
</evidence>
<dbReference type="NCBIfam" id="TIGR03375">
    <property type="entry name" value="type_I_sec_LssB"/>
    <property type="match status" value="1"/>
</dbReference>
<keyword evidence="4 9" id="KW-0812">Transmembrane</keyword>
<dbReference type="InterPro" id="IPR017750">
    <property type="entry name" value="ATPase_T1SS"/>
</dbReference>
<dbReference type="GO" id="GO:0006508">
    <property type="term" value="P:proteolysis"/>
    <property type="evidence" value="ECO:0007669"/>
    <property type="project" value="InterPro"/>
</dbReference>
<dbReference type="InterPro" id="IPR027417">
    <property type="entry name" value="P-loop_NTPase"/>
</dbReference>
<dbReference type="PROSITE" id="PS50990">
    <property type="entry name" value="PEPTIDASE_C39"/>
    <property type="match status" value="1"/>
</dbReference>
<keyword evidence="7 9" id="KW-1133">Transmembrane helix</keyword>
<dbReference type="Pfam" id="PF00664">
    <property type="entry name" value="ABC_membrane"/>
    <property type="match status" value="1"/>
</dbReference>
<dbReference type="AlphaFoldDB" id="A0A0Q2N4W7"/>
<dbReference type="PROSITE" id="PS50929">
    <property type="entry name" value="ABC_TM1F"/>
    <property type="match status" value="1"/>
</dbReference>
<evidence type="ECO:0000313" key="14">
    <source>
        <dbReference type="Proteomes" id="UP000051221"/>
    </source>
</evidence>
<proteinExistence type="predicted"/>
<feature type="domain" description="ABC transporter" evidence="10">
    <location>
        <begin position="469"/>
        <end position="704"/>
    </location>
</feature>
<keyword evidence="6" id="KW-0067">ATP-binding</keyword>
<dbReference type="SUPFAM" id="SSF52540">
    <property type="entry name" value="P-loop containing nucleoside triphosphate hydrolases"/>
    <property type="match status" value="1"/>
</dbReference>
<organism evidence="13 14">
    <name type="scientific">Vibrio furnissii</name>
    <dbReference type="NCBI Taxonomy" id="29494"/>
    <lineage>
        <taxon>Bacteria</taxon>
        <taxon>Pseudomonadati</taxon>
        <taxon>Pseudomonadota</taxon>
        <taxon>Gammaproteobacteria</taxon>
        <taxon>Vibrionales</taxon>
        <taxon>Vibrionaceae</taxon>
        <taxon>Vibrio</taxon>
    </lineage>
</organism>
<dbReference type="GO" id="GO:0016887">
    <property type="term" value="F:ATP hydrolysis activity"/>
    <property type="evidence" value="ECO:0007669"/>
    <property type="project" value="InterPro"/>
</dbReference>
<dbReference type="CDD" id="cd02421">
    <property type="entry name" value="Peptidase_C39_likeD"/>
    <property type="match status" value="1"/>
</dbReference>
<keyword evidence="8 9" id="KW-0472">Membrane</keyword>
<dbReference type="GO" id="GO:0005524">
    <property type="term" value="F:ATP binding"/>
    <property type="evidence" value="ECO:0007669"/>
    <property type="project" value="UniProtKB-KW"/>
</dbReference>
<evidence type="ECO:0000259" key="11">
    <source>
        <dbReference type="PROSITE" id="PS50929"/>
    </source>
</evidence>
<dbReference type="Proteomes" id="UP000051221">
    <property type="component" value="Unassembled WGS sequence"/>
</dbReference>
<dbReference type="InParanoid" id="A0A0Q2N4W7"/>
<reference evidence="13 14" key="1">
    <citation type="submission" date="2015-08" db="EMBL/GenBank/DDBJ databases">
        <title>Antibacterial properties of a collection of Vibrionaceae strains.</title>
        <authorList>
            <person name="Giubergia S."/>
        </authorList>
    </citation>
    <scope>NUCLEOTIDE SEQUENCE [LARGE SCALE GENOMIC DNA]</scope>
    <source>
        <strain evidence="13 14">S0821</strain>
    </source>
</reference>
<dbReference type="InterPro" id="IPR003439">
    <property type="entry name" value="ABC_transporter-like_ATP-bd"/>
</dbReference>
<dbReference type="Gene3D" id="1.20.1560.10">
    <property type="entry name" value="ABC transporter type 1, transmembrane domain"/>
    <property type="match status" value="1"/>
</dbReference>
<evidence type="ECO:0000256" key="2">
    <source>
        <dbReference type="ARBA" id="ARBA00022448"/>
    </source>
</evidence>
<dbReference type="RefSeq" id="WP_055465612.1">
    <property type="nucleotide sequence ID" value="NZ_LKHS01000005.1"/>
</dbReference>
<dbReference type="SUPFAM" id="SSF90123">
    <property type="entry name" value="ABC transporter transmembrane region"/>
    <property type="match status" value="1"/>
</dbReference>
<name>A0A0Q2N4W7_VIBFU</name>
<sequence length="704" mass="78125">MQDTLLNSLIYVSRYYGLANSPEALVNGLPLSDGKLTPFLFPRAAERAGLVAKENRAELSAIPHLVFPVVLLLKSGEACVLSSINEEKQEAEIVTAESGMVPVAYPLAELAERYIGRYFMVKKQFRYDERSPEVLKTRHGHWFWGTIWQSKRIYRDVLIASILINLFAIAAPMFTRLVYDKVVPNLAFETLWVLASGVFIIFLFDLTLKLLRNYFIDVAGKKSDILISSKLFAKVMGIRMESRPPSVGAFARHLQEFESIREFFTSATIASLIDLPFALLFLTLIWLMAGNLVLVPVAGVVILIAYSLLIQAPLRRAIEEGSRLASQKYANLIESLAGLETLKLFGAQSQFQYRWEEAVAHMANWNIKSRRITDGIQNTAGFVQQASNVGMIILGVYLIAEGELTMGGLIAATMLSGRAIGPLVQLSLLSTRYNQAKSSLTIIEQVMSMPDEQEEGKRYIHRPMIQGKIELDKVTFHYPNSPVASIRDLSVTINPGEKVAIIGRIGSGKTTLERLIMGLYQPTEGHVRIDDTDIKQLHHIDVRRNIGCVPQESVLFYGTIRDNITLGRPLADDRDVMDAANRAGVTAFTQQDPAGLERQVGEGGLLLSGGQRQAVAIARALLGRPPVLLMDEPTSAMDNRSEMQIKHQLSQLTSSETLVLITHKTTMLDVVDRVIVMEKGCIIADGPKEMVLSDLRHGKVRAVN</sequence>
<dbReference type="PANTHER" id="PTHR24221">
    <property type="entry name" value="ATP-BINDING CASSETTE SUB-FAMILY B"/>
    <property type="match status" value="1"/>
</dbReference>
<dbReference type="InterPro" id="IPR005074">
    <property type="entry name" value="Peptidase_C39"/>
</dbReference>
<comment type="subcellular location">
    <subcellularLocation>
        <location evidence="1">Cell membrane</location>
        <topology evidence="1">Multi-pass membrane protein</topology>
    </subcellularLocation>
</comment>
<dbReference type="EMBL" id="LKHS01000005">
    <property type="protein sequence ID" value="KQH86919.1"/>
    <property type="molecule type" value="Genomic_DNA"/>
</dbReference>
<evidence type="ECO:0000256" key="4">
    <source>
        <dbReference type="ARBA" id="ARBA00022692"/>
    </source>
</evidence>
<dbReference type="InterPro" id="IPR017871">
    <property type="entry name" value="ABC_transporter-like_CS"/>
</dbReference>
<dbReference type="GO" id="GO:0008233">
    <property type="term" value="F:peptidase activity"/>
    <property type="evidence" value="ECO:0007669"/>
    <property type="project" value="InterPro"/>
</dbReference>
<gene>
    <name evidence="13" type="ORF">AMR76_06080</name>
</gene>
<evidence type="ECO:0000259" key="12">
    <source>
        <dbReference type="PROSITE" id="PS50990"/>
    </source>
</evidence>
<feature type="domain" description="ABC transmembrane type-1" evidence="11">
    <location>
        <begin position="157"/>
        <end position="435"/>
    </location>
</feature>
<keyword evidence="14" id="KW-1185">Reference proteome</keyword>